<evidence type="ECO:0008006" key="3">
    <source>
        <dbReference type="Google" id="ProtNLM"/>
    </source>
</evidence>
<dbReference type="EMBL" id="CP018076">
    <property type="protein sequence ID" value="APE44416.1"/>
    <property type="molecule type" value="Genomic_DNA"/>
</dbReference>
<organism evidence="1 2">
    <name type="scientific">Sulfitobacter alexandrii</name>
    <dbReference type="NCBI Taxonomy" id="1917485"/>
    <lineage>
        <taxon>Bacteria</taxon>
        <taxon>Pseudomonadati</taxon>
        <taxon>Pseudomonadota</taxon>
        <taxon>Alphaproteobacteria</taxon>
        <taxon>Rhodobacterales</taxon>
        <taxon>Roseobacteraceae</taxon>
        <taxon>Sulfitobacter</taxon>
    </lineage>
</organism>
<dbReference type="OrthoDB" id="1442157at2"/>
<dbReference type="Proteomes" id="UP000181897">
    <property type="component" value="Chromosome"/>
</dbReference>
<evidence type="ECO:0000313" key="2">
    <source>
        <dbReference type="Proteomes" id="UP000181897"/>
    </source>
</evidence>
<proteinExistence type="predicted"/>
<dbReference type="KEGG" id="suam:BOO69_14110"/>
<keyword evidence="2" id="KW-1185">Reference proteome</keyword>
<dbReference type="RefSeq" id="WP_071972758.1">
    <property type="nucleotide sequence ID" value="NZ_CP018076.1"/>
</dbReference>
<accession>A0A1J0WJS9</accession>
<evidence type="ECO:0000313" key="1">
    <source>
        <dbReference type="EMBL" id="APE44416.1"/>
    </source>
</evidence>
<dbReference type="AlphaFoldDB" id="A0A1J0WJS9"/>
<gene>
    <name evidence="1" type="ORF">BOO69_14110</name>
</gene>
<sequence>MAVPEVDYSKIDDVSDEASRLFNIMMRLEFALKDVGFFVPGRRAVAEVDWVRFANDQLGADFWHRIKRADEVQVLIHAPPKKQIVDDSGHLSWQDRGEVVSVQELIAALNGVRNNLLHGGKSGDPDSNRNADLIRAALYLVDQVLKEDDVLHTSFCGAY</sequence>
<reference evidence="1 2" key="1">
    <citation type="submission" date="2016-11" db="EMBL/GenBank/DDBJ databases">
        <title>Complete genome sequence of Sulfitobacter sp. AM1-D1, a toxic bacteria associated with marine dinoflagellate Alexandrium minutum in East China Sea.</title>
        <authorList>
            <person name="Yang Q."/>
            <person name="Zhang X."/>
            <person name="Tian X."/>
        </authorList>
    </citation>
    <scope>NUCLEOTIDE SEQUENCE [LARGE SCALE GENOMIC DNA]</scope>
    <source>
        <strain evidence="1 2">AM1-D1</strain>
    </source>
</reference>
<name>A0A1J0WJS9_9RHOB</name>
<protein>
    <recommendedName>
        <fullName evidence="3">Apea-like HEPN domain-containing protein</fullName>
    </recommendedName>
</protein>